<gene>
    <name evidence="4" type="ORF">CHBEV_144</name>
</gene>
<organism evidence="4 5">
    <name type="scientific">Choristoneura biennis entomopoxvirus</name>
    <name type="common">CbEPV</name>
    <dbReference type="NCBI Taxonomy" id="10288"/>
    <lineage>
        <taxon>Viruses</taxon>
        <taxon>Varidnaviria</taxon>
        <taxon>Bamfordvirae</taxon>
        <taxon>Nucleocytoviricota</taxon>
        <taxon>Pokkesviricetes</taxon>
        <taxon>Chitovirales</taxon>
        <taxon>Poxviridae</taxon>
        <taxon>Entomopoxvirinae</taxon>
        <taxon>Betaentomopoxvirus</taxon>
        <taxon>Betaentomopoxvirus cbiennis</taxon>
    </lineage>
</organism>
<dbReference type="GeneID" id="15613134"/>
<feature type="domain" description="SF3 helicase" evidence="3">
    <location>
        <begin position="508"/>
        <end position="668"/>
    </location>
</feature>
<protein>
    <submittedName>
        <fullName evidence="4">NTPase, DNA primase</fullName>
    </submittedName>
</protein>
<evidence type="ECO:0000259" key="3">
    <source>
        <dbReference type="PROSITE" id="PS51206"/>
    </source>
</evidence>
<dbReference type="PROSITE" id="PS51206">
    <property type="entry name" value="SF3_HELICASE_1"/>
    <property type="match status" value="1"/>
</dbReference>
<organismHost>
    <name type="scientific">Choristoneura fumiferana</name>
    <name type="common">Spruce budworm moth</name>
    <name type="synonym">Archips fumiferana</name>
    <dbReference type="NCBI Taxonomy" id="7141"/>
</organismHost>
<dbReference type="RefSeq" id="YP_008004214.1">
    <property type="nucleotide sequence ID" value="NC_021248.1"/>
</dbReference>
<dbReference type="EMBL" id="HF679132">
    <property type="protein sequence ID" value="CCU55712.1"/>
    <property type="molecule type" value="Genomic_DNA"/>
</dbReference>
<proteinExistence type="predicted"/>
<dbReference type="KEGG" id="vg:15613134"/>
<reference evidence="4" key="1">
    <citation type="journal article" date="2013" name="J. Virol.">
        <title>New Insights into the Evolution of Entomopoxvirinae from the Complete Genome Sequences of Four Entomopoxviruses Infecting Adoxophyes honmai, Choristoneura biennis, Choristoneura rosaceana, and Mythimna separata.</title>
        <authorList>
            <person name="Theze J."/>
            <person name="Takatsuka J."/>
            <person name="Li Z."/>
            <person name="Gallais J."/>
            <person name="Doucet D."/>
            <person name="Arif B."/>
            <person name="Nakai M."/>
            <person name="Herniou E.A."/>
        </authorList>
    </citation>
    <scope>NUCLEOTIDE SEQUENCE</scope>
</reference>
<dbReference type="OrthoDB" id="511at10239"/>
<evidence type="ECO:0000313" key="5">
    <source>
        <dbReference type="Proteomes" id="UP000792220"/>
    </source>
</evidence>
<dbReference type="InterPro" id="IPR014818">
    <property type="entry name" value="Phage/plasmid_primase_P4_C"/>
</dbReference>
<dbReference type="Pfam" id="PF08706">
    <property type="entry name" value="D5_N"/>
    <property type="match status" value="1"/>
</dbReference>
<dbReference type="Proteomes" id="UP000792220">
    <property type="component" value="Genome"/>
</dbReference>
<keyword evidence="2" id="KW-0067">ATP-binding</keyword>
<keyword evidence="1" id="KW-0547">Nucleotide-binding</keyword>
<sequence>MDNIYLQKSLAVTKESKINLILHDIECDNIIKISIHKLLKNILKCKQTEKSLHEYHEFIIDGITDYFKLFFDIDYKLDYEIDNVSTYIEEFKDIISSKLCDIFSKNFILSFHKNVDNNNIRNFIYNNIYYTLSNNPHKLSLHIFFNQILVTPKSFVELKKHINKLKLEINNILIKNIDLAPFRKNTQLRFIYSKKHDSEYFHIEHDEDIDNIDDLKKYILTYKNYNESYIKIDIDDSKELSKFNIIYPHIKYFKGPHFIKMLTKNLYKQYKISISEESKHIFKTKYSATLGEVIDIELIFSTEHCTICGRKYLHKNDRILKFTEQNIVLFKRGNTKNCHTIQYDYPKLSGYEIANFINDLEIIKKIDSESYVFWKNGKWSSVDSNSIFQGLCNYVLENNRNNMLIHDIDYIINRFFSESKNRICAKLSLNLYNICIDPYIIQFNNGVYDMKNSKFYSGANAKQYIRLNYIKINYKSIDDMNDDERNKFQNNYNNLLQTFDLIIPKNHKHREVFEANLCSILHYCHKPIITIFYGPTSAGKSTIKSLIRQLLFDMFLDIPIEFYQNTITKNSPNAWLGKVEDKMVSFASEGDISSNEKFLTKNIKQFTEQYINGRDLHKSKCVQKNTLTQFIDLNPKPIFSSIDVALNKRIAVIELNHTHFMDEKISRDTVNTTSDNRNIVIADNAFDSKIINNEFTLPLFYILTEWSNKYHKDNVKLLNTPKYINQP</sequence>
<evidence type="ECO:0000313" key="4">
    <source>
        <dbReference type="EMBL" id="CCU55712.1"/>
    </source>
</evidence>
<dbReference type="InterPro" id="IPR014015">
    <property type="entry name" value="Helicase_SF3_DNA-vir"/>
</dbReference>
<dbReference type="GO" id="GO:0005524">
    <property type="term" value="F:ATP binding"/>
    <property type="evidence" value="ECO:0007669"/>
    <property type="project" value="UniProtKB-KW"/>
</dbReference>
<evidence type="ECO:0000256" key="2">
    <source>
        <dbReference type="ARBA" id="ARBA00022840"/>
    </source>
</evidence>
<accession>A0A916KPJ1</accession>
<keyword evidence="5" id="KW-1185">Reference proteome</keyword>
<evidence type="ECO:0000256" key="1">
    <source>
        <dbReference type="ARBA" id="ARBA00022741"/>
    </source>
</evidence>
<name>A0A916KPJ1_CBEPV</name>